<dbReference type="SMART" id="SM00853">
    <property type="entry name" value="MutL_C"/>
    <property type="match status" value="1"/>
</dbReference>
<feature type="domain" description="MutL C-terminal dimerisation" evidence="11">
    <location>
        <begin position="1276"/>
        <end position="1439"/>
    </location>
</feature>
<dbReference type="GO" id="GO:0000710">
    <property type="term" value="P:meiotic mismatch repair"/>
    <property type="evidence" value="ECO:0007669"/>
    <property type="project" value="UniProtKB-ARBA"/>
</dbReference>
<dbReference type="FunFam" id="3.30.1370.100:FF:000001">
    <property type="entry name" value="Mismatch repair endonuclease pms1, putative"/>
    <property type="match status" value="1"/>
</dbReference>
<dbReference type="Gene3D" id="3.30.1540.20">
    <property type="entry name" value="MutL, C-terminal domain, dimerisation subdomain"/>
    <property type="match status" value="1"/>
</dbReference>
<keyword evidence="4 10" id="KW-0812">Transmembrane</keyword>
<feature type="transmembrane region" description="Helical" evidence="10">
    <location>
        <begin position="203"/>
        <end position="227"/>
    </location>
</feature>
<dbReference type="Pfam" id="PF08676">
    <property type="entry name" value="MutL_C"/>
    <property type="match status" value="1"/>
</dbReference>
<evidence type="ECO:0000256" key="10">
    <source>
        <dbReference type="SAM" id="Phobius"/>
    </source>
</evidence>
<keyword evidence="14" id="KW-1185">Reference proteome</keyword>
<dbReference type="InterPro" id="IPR002099">
    <property type="entry name" value="MutL/Mlh/PMS"/>
</dbReference>
<feature type="compositionally biased region" description="Basic and acidic residues" evidence="9">
    <location>
        <begin position="1167"/>
        <end position="1185"/>
    </location>
</feature>
<reference evidence="14" key="1">
    <citation type="journal article" date="2014" name="Genome Announc.">
        <title>Draft genome sequence of the formaldehyde-resistant fungus Byssochlamys spectabilis No. 5 (anamorph Paecilomyces variotii No. 5) (NBRC109023).</title>
        <authorList>
            <person name="Oka T."/>
            <person name="Ekino K."/>
            <person name="Fukuda K."/>
            <person name="Nomura Y."/>
        </authorList>
    </citation>
    <scope>NUCLEOTIDE SEQUENCE [LARGE SCALE GENOMIC DNA]</scope>
    <source>
        <strain evidence="14">No. 5 / NBRC 109023</strain>
    </source>
</reference>
<dbReference type="NCBIfam" id="TIGR00585">
    <property type="entry name" value="mutl"/>
    <property type="match status" value="1"/>
</dbReference>
<dbReference type="Pfam" id="PF01119">
    <property type="entry name" value="DNA_mis_repair"/>
    <property type="match status" value="1"/>
</dbReference>
<feature type="transmembrane region" description="Helical" evidence="10">
    <location>
        <begin position="137"/>
        <end position="155"/>
    </location>
</feature>
<keyword evidence="5" id="KW-0227">DNA damage</keyword>
<dbReference type="GO" id="GO:0016887">
    <property type="term" value="F:ATP hydrolysis activity"/>
    <property type="evidence" value="ECO:0007669"/>
    <property type="project" value="InterPro"/>
</dbReference>
<dbReference type="InterPro" id="IPR013507">
    <property type="entry name" value="DNA_mismatch_S5_2-like"/>
</dbReference>
<feature type="transmembrane region" description="Helical" evidence="10">
    <location>
        <begin position="239"/>
        <end position="258"/>
    </location>
</feature>
<feature type="region of interest" description="Disordered" evidence="9">
    <location>
        <begin position="909"/>
        <end position="1003"/>
    </location>
</feature>
<dbReference type="SUPFAM" id="SSF118116">
    <property type="entry name" value="DNA mismatch repair protein MutL"/>
    <property type="match status" value="1"/>
</dbReference>
<dbReference type="InterPro" id="IPR038973">
    <property type="entry name" value="MutL/Mlh/Pms-like"/>
</dbReference>
<evidence type="ECO:0000259" key="11">
    <source>
        <dbReference type="SMART" id="SM00853"/>
    </source>
</evidence>
<sequence>MGALLSIPFMAVPSVGTLLGFGASCCGAATCSAVCSACGKFQSSMATRIAYAFLLLVNSILSWIMLTPWALKKLQHMTLDYMEIRCDGKECYGWVAVHRINFALGLFHLIMALLLLGVRTSRDSRAALQNGYWGPKVIVWIGFLVMSFFIPESFFFVYGNYIAFIGAILFLLLGLILLVDLAHSWAEMCLQKIEDNESRAWRGLLIGSTLGMYIASIAMTILMYIFFASSGCSMNQAAITVNLIVFLIISVVSIQPVVQEHNPRAGLAQAAMVTAYCTYLTMSAVSMEPDDRHCNPLIRARGTRTATIVLGAIVTMATIAYTTTRAATQGIALGSTGGHNYTRIGTDDNEHGLVTQQPTSRREMRAEALRAAVESGSLPASALDDDDDESDDGYDSKDDERGSTQYNYSLFHIIFFLATTWVATLLTQNLDPEANDDFAPVGRTYWASWVKIISAWNARHAFAPTIHHDIQRDGTNMATIKAIEARSIHQIQSGQVIVDLCSVVKELVENSLDAGATSVEVRFKNNGLDLIEVQDNGSGISPNNYENIALKHYTSKLSSYDDLSSLQTFGFRGEALSSLCALSNFHIVTAQADQAPKATRLDFEFSGKLKKTQVVAGQKGTTVSVENLFQKLPVRRRELEKNIKREYGKVLGLLHAYACISTGVRFSVKNTVGKNKNVVVFTTKANPTTKENIANVYGAKTLLALIPLELELEFEPSAAGKRKAEQDVNKILVRGHISRPVFGEGRQTPDRQMFFVNSRPCGLPQIAKAFNEVYKSFNVSQSPFIFADFRMDTNAYDVNVSPDKRTILLHDSGVLIEVLKESLVRLFEEADQTVPQARFQTSKQVVLDQHFQVGSQDTRDRGGSPEVEDHAQEEPNDVPSEDDETRHDKAQAKMKSFLSGLADRRVSVPEQAAVASTSGEAVEATQEASQEQHHVSQESQKGDDEMASTGADAESNGSQQDTPRATNELFVEDESHSTPPSTNEQNIPALHASSQQETPNVIQNAFDRMRHRRQPAEIATITVGDKTVTSVIGSGGPRKRNPEITDSPSGQLRSKRRVHTPSRPNIFGQSLRAFAAPGTQVSPSSDREEDDDDEYIEDAEEGEEANEEEQEEEADDTRLSPEPDGSTENETEKRAEQAQSDESDVDAAETGTGDVSAESDEDYVDEEEKKAQDEARVQDLIREAEANAALPSQSNTNRADKLTKGLTRKDSTVHLMGMINGSISRIESQLNTLRHSLTACASTKDTADEDQEATSHTAEERLSLTVSKDDFSQMRIIGQFNLGFILATRSATSSSKDELFIIDQHASDEKYNFERLQAETVVQNQRLVRPKTLDLTAVEEEIIIENRGALEKNGFIIEVDDSGDEPIGRRCKLVSLPLSKEVVFDVRDLEELLVLLSETPATRTPSTTTSDIYTPRPSKVRKMFAMRACRSSIMIGKSLTLKQMEKVVRHMGQWNEWDENQTKDDPESDNLDVWRRYFEDHGEEEDIEE</sequence>
<feature type="transmembrane region" description="Helical" evidence="10">
    <location>
        <begin position="49"/>
        <end position="71"/>
    </location>
</feature>
<dbReference type="GO" id="GO:0005524">
    <property type="term" value="F:ATP binding"/>
    <property type="evidence" value="ECO:0007669"/>
    <property type="project" value="InterPro"/>
</dbReference>
<dbReference type="SMART" id="SM01340">
    <property type="entry name" value="DNA_mis_repair"/>
    <property type="match status" value="1"/>
</dbReference>
<evidence type="ECO:0000256" key="2">
    <source>
        <dbReference type="ARBA" id="ARBA00006082"/>
    </source>
</evidence>
<evidence type="ECO:0000256" key="7">
    <source>
        <dbReference type="ARBA" id="ARBA00023136"/>
    </source>
</evidence>
<dbReference type="InterPro" id="IPR036890">
    <property type="entry name" value="HATPase_C_sf"/>
</dbReference>
<feature type="region of interest" description="Disordered" evidence="9">
    <location>
        <begin position="1018"/>
        <end position="1205"/>
    </location>
</feature>
<dbReference type="OrthoDB" id="10263226at2759"/>
<evidence type="ECO:0000256" key="1">
    <source>
        <dbReference type="ARBA" id="ARBA00004141"/>
    </source>
</evidence>
<protein>
    <recommendedName>
        <fullName evidence="8">DNA mismatch repair protein PMS1</fullName>
    </recommendedName>
</protein>
<dbReference type="FunFam" id="3.30.230.10:FF:000074">
    <property type="entry name" value="DNA mismatch repair protein (Pms1)"/>
    <property type="match status" value="1"/>
</dbReference>
<dbReference type="PANTHER" id="PTHR10073">
    <property type="entry name" value="DNA MISMATCH REPAIR PROTEIN MLH, PMS, MUTL"/>
    <property type="match status" value="1"/>
</dbReference>
<feature type="region of interest" description="Disordered" evidence="9">
    <location>
        <begin position="853"/>
        <end position="889"/>
    </location>
</feature>
<dbReference type="SUPFAM" id="SSF55874">
    <property type="entry name" value="ATPase domain of HSP90 chaperone/DNA topoisomerase II/histidine kinase"/>
    <property type="match status" value="1"/>
</dbReference>
<dbReference type="GO" id="GO:0032389">
    <property type="term" value="C:MutLalpha complex"/>
    <property type="evidence" value="ECO:0007669"/>
    <property type="project" value="TreeGrafter"/>
</dbReference>
<dbReference type="EMBL" id="BAUL01000025">
    <property type="protein sequence ID" value="GAD92421.1"/>
    <property type="molecule type" value="Genomic_DNA"/>
</dbReference>
<comment type="similarity">
    <text evidence="3">Belongs to the TDE1 family.</text>
</comment>
<dbReference type="HOGENOM" id="CLU_004131_0_1_1"/>
<feature type="compositionally biased region" description="Polar residues" evidence="9">
    <location>
        <begin position="955"/>
        <end position="965"/>
    </location>
</feature>
<evidence type="ECO:0000256" key="4">
    <source>
        <dbReference type="ARBA" id="ARBA00022692"/>
    </source>
</evidence>
<feature type="transmembrane region" description="Helical" evidence="10">
    <location>
        <begin position="161"/>
        <end position="182"/>
    </location>
</feature>
<dbReference type="InterPro" id="IPR014790">
    <property type="entry name" value="MutL_C"/>
</dbReference>
<dbReference type="PANTHER" id="PTHR10073:SF52">
    <property type="entry name" value="MISMATCH REPAIR ENDONUCLEASE PMS2"/>
    <property type="match status" value="1"/>
</dbReference>
<keyword evidence="6 10" id="KW-1133">Transmembrane helix</keyword>
<dbReference type="InterPro" id="IPR042121">
    <property type="entry name" value="MutL_C_regsub"/>
</dbReference>
<dbReference type="SUPFAM" id="SSF54211">
    <property type="entry name" value="Ribosomal protein S5 domain 2-like"/>
    <property type="match status" value="1"/>
</dbReference>
<dbReference type="Proteomes" id="UP000018001">
    <property type="component" value="Unassembled WGS sequence"/>
</dbReference>
<dbReference type="FunFam" id="3.30.565.10:FF:000014">
    <property type="entry name" value="Mismatch repair endonuclease pms1, putative"/>
    <property type="match status" value="1"/>
</dbReference>
<dbReference type="CDD" id="cd16926">
    <property type="entry name" value="HATPase_MutL-MLH-PMS-like"/>
    <property type="match status" value="1"/>
</dbReference>
<feature type="compositionally biased region" description="Acidic residues" evidence="9">
    <location>
        <begin position="1087"/>
        <end position="1115"/>
    </location>
</feature>
<gene>
    <name evidence="13" type="ORF">PVAR5_1012</name>
</gene>
<feature type="compositionally biased region" description="Acidic residues" evidence="9">
    <location>
        <begin position="383"/>
        <end position="393"/>
    </location>
</feature>
<feature type="transmembrane region" description="Helical" evidence="10">
    <location>
        <begin position="265"/>
        <end position="285"/>
    </location>
</feature>
<dbReference type="Pfam" id="PF13589">
    <property type="entry name" value="HATPase_c_3"/>
    <property type="match status" value="1"/>
</dbReference>
<dbReference type="InParanoid" id="V5FRZ3"/>
<dbReference type="InterPro" id="IPR042120">
    <property type="entry name" value="MutL_C_dimsub"/>
</dbReference>
<dbReference type="GO" id="GO:0016020">
    <property type="term" value="C:membrane"/>
    <property type="evidence" value="ECO:0007669"/>
    <property type="project" value="UniProtKB-SubCell"/>
</dbReference>
<feature type="compositionally biased region" description="Basic and acidic residues" evidence="9">
    <location>
        <begin position="930"/>
        <end position="944"/>
    </location>
</feature>
<dbReference type="CDD" id="cd03484">
    <property type="entry name" value="MutL_Trans_hPMS_2_like"/>
    <property type="match status" value="1"/>
</dbReference>
<feature type="region of interest" description="Disordered" evidence="9">
    <location>
        <begin position="341"/>
        <end position="400"/>
    </location>
</feature>
<comment type="similarity">
    <text evidence="2">Belongs to the DNA mismatch repair MutL/HexB family.</text>
</comment>
<evidence type="ECO:0000256" key="6">
    <source>
        <dbReference type="ARBA" id="ARBA00022989"/>
    </source>
</evidence>
<evidence type="ECO:0000256" key="3">
    <source>
        <dbReference type="ARBA" id="ARBA00006665"/>
    </source>
</evidence>
<evidence type="ECO:0000256" key="9">
    <source>
        <dbReference type="SAM" id="MobiDB-lite"/>
    </source>
</evidence>
<evidence type="ECO:0000259" key="12">
    <source>
        <dbReference type="SMART" id="SM01340"/>
    </source>
</evidence>
<dbReference type="GO" id="GO:0140664">
    <property type="term" value="F:ATP-dependent DNA damage sensor activity"/>
    <property type="evidence" value="ECO:0007669"/>
    <property type="project" value="InterPro"/>
</dbReference>
<dbReference type="eggNOG" id="KOG2592">
    <property type="taxonomic scope" value="Eukaryota"/>
</dbReference>
<dbReference type="FunCoup" id="V5FRZ3">
    <property type="interactions" value="690"/>
</dbReference>
<dbReference type="InterPro" id="IPR014721">
    <property type="entry name" value="Ribsml_uS5_D2-typ_fold_subgr"/>
</dbReference>
<evidence type="ECO:0000313" key="13">
    <source>
        <dbReference type="EMBL" id="GAD92421.1"/>
    </source>
</evidence>
<accession>V5FRZ3</accession>
<dbReference type="InterPro" id="IPR014762">
    <property type="entry name" value="DNA_mismatch_repair_CS"/>
</dbReference>
<feature type="transmembrane region" description="Helical" evidence="10">
    <location>
        <begin position="91"/>
        <end position="116"/>
    </location>
</feature>
<feature type="compositionally biased region" description="Basic and acidic residues" evidence="9">
    <location>
        <begin position="857"/>
        <end position="873"/>
    </location>
</feature>
<dbReference type="Pfam" id="PF03348">
    <property type="entry name" value="Serinc"/>
    <property type="match status" value="1"/>
</dbReference>
<keyword evidence="7 10" id="KW-0472">Membrane</keyword>
<dbReference type="GO" id="GO:0030983">
    <property type="term" value="F:mismatched DNA binding"/>
    <property type="evidence" value="ECO:0007669"/>
    <property type="project" value="InterPro"/>
</dbReference>
<evidence type="ECO:0000256" key="5">
    <source>
        <dbReference type="ARBA" id="ARBA00022763"/>
    </source>
</evidence>
<feature type="transmembrane region" description="Helical" evidence="10">
    <location>
        <begin position="406"/>
        <end position="426"/>
    </location>
</feature>
<dbReference type="Gene3D" id="3.30.565.10">
    <property type="entry name" value="Histidine kinase-like ATPase, C-terminal domain"/>
    <property type="match status" value="1"/>
</dbReference>
<dbReference type="PROSITE" id="PS00058">
    <property type="entry name" value="DNA_MISMATCH_REPAIR_1"/>
    <property type="match status" value="1"/>
</dbReference>
<dbReference type="InterPro" id="IPR037198">
    <property type="entry name" value="MutL_C_sf"/>
</dbReference>
<feature type="compositionally biased region" description="Polar residues" evidence="9">
    <location>
        <begin position="977"/>
        <end position="1003"/>
    </location>
</feature>
<dbReference type="InterPro" id="IPR005016">
    <property type="entry name" value="TDE1/TMS"/>
</dbReference>
<feature type="compositionally biased region" description="Low complexity" evidence="9">
    <location>
        <begin position="369"/>
        <end position="382"/>
    </location>
</feature>
<organism evidence="13 14">
    <name type="scientific">Byssochlamys spectabilis (strain No. 5 / NBRC 109023)</name>
    <name type="common">Paecilomyces variotii</name>
    <dbReference type="NCBI Taxonomy" id="1356009"/>
    <lineage>
        <taxon>Eukaryota</taxon>
        <taxon>Fungi</taxon>
        <taxon>Dikarya</taxon>
        <taxon>Ascomycota</taxon>
        <taxon>Pezizomycotina</taxon>
        <taxon>Eurotiomycetes</taxon>
        <taxon>Eurotiomycetidae</taxon>
        <taxon>Eurotiales</taxon>
        <taxon>Thermoascaceae</taxon>
        <taxon>Paecilomyces</taxon>
    </lineage>
</organism>
<feature type="transmembrane region" description="Helical" evidence="10">
    <location>
        <begin position="305"/>
        <end position="323"/>
    </location>
</feature>
<dbReference type="Gene3D" id="3.30.1370.100">
    <property type="entry name" value="MutL, C-terminal domain, regulatory subdomain"/>
    <property type="match status" value="1"/>
</dbReference>
<feature type="transmembrane region" description="Helical" evidence="10">
    <location>
        <begin position="15"/>
        <end position="37"/>
    </location>
</feature>
<evidence type="ECO:0000313" key="14">
    <source>
        <dbReference type="Proteomes" id="UP000018001"/>
    </source>
</evidence>
<proteinExistence type="inferred from homology"/>
<feature type="compositionally biased region" description="Acidic residues" evidence="9">
    <location>
        <begin position="1157"/>
        <end position="1166"/>
    </location>
</feature>
<dbReference type="Gene3D" id="3.30.230.10">
    <property type="match status" value="1"/>
</dbReference>
<feature type="compositionally biased region" description="Acidic residues" evidence="9">
    <location>
        <begin position="874"/>
        <end position="883"/>
    </location>
</feature>
<dbReference type="InterPro" id="IPR020568">
    <property type="entry name" value="Ribosomal_Su5_D2-typ_SF"/>
</dbReference>
<evidence type="ECO:0000256" key="8">
    <source>
        <dbReference type="ARBA" id="ARBA00070941"/>
    </source>
</evidence>
<comment type="caution">
    <text evidence="13">The sequence shown here is derived from an EMBL/GenBank/DDBJ whole genome shotgun (WGS) entry which is preliminary data.</text>
</comment>
<comment type="subcellular location">
    <subcellularLocation>
        <location evidence="1">Membrane</location>
        <topology evidence="1">Multi-pass membrane protein</topology>
    </subcellularLocation>
</comment>
<dbReference type="eggNOG" id="KOG1978">
    <property type="taxonomic scope" value="Eukaryota"/>
</dbReference>
<name>V5FRZ3_BYSSN</name>
<feature type="domain" description="DNA mismatch repair protein S5" evidence="12">
    <location>
        <begin position="693"/>
        <end position="828"/>
    </location>
</feature>